<evidence type="ECO:0000313" key="1">
    <source>
        <dbReference type="EMBL" id="TDR27042.1"/>
    </source>
</evidence>
<keyword evidence="2" id="KW-1185">Reference proteome</keyword>
<dbReference type="AlphaFoldDB" id="A0A4R6Y541"/>
<reference evidence="1 2" key="1">
    <citation type="submission" date="2019-03" db="EMBL/GenBank/DDBJ databases">
        <title>Genomic Encyclopedia of Type Strains, Phase IV (KMG-IV): sequencing the most valuable type-strain genomes for metagenomic binning, comparative biology and taxonomic classification.</title>
        <authorList>
            <person name="Goeker M."/>
        </authorList>
    </citation>
    <scope>NUCLEOTIDE SEQUENCE [LARGE SCALE GENOMIC DNA]</scope>
    <source>
        <strain evidence="1 2">DSM 102852</strain>
    </source>
</reference>
<dbReference type="Proteomes" id="UP000294480">
    <property type="component" value="Unassembled WGS sequence"/>
</dbReference>
<comment type="caution">
    <text evidence="1">The sequence shown here is derived from an EMBL/GenBank/DDBJ whole genome shotgun (WGS) entry which is preliminary data.</text>
</comment>
<accession>A0A4R6Y541</accession>
<gene>
    <name evidence="1" type="ORF">DFR44_1503</name>
</gene>
<sequence>MDLDRDFKDVVMKKIVIAFFCIVVQTLAVAKSPSNETFKLTYVNVNGTKVAPLLEKSALFSKLGQPKTIVIDTKECGIALPMDKPEDYDVNFTVNLALYSTAVFEINKRLAALRSIQIAGTNNSIAINGISLTKKTSKNMLYSTFPALNRDGNIRGNGLLIPTGIDGDGYMLTFKNGYIYDVTSFVPC</sequence>
<name>A0A4R6Y541_9BURK</name>
<evidence type="ECO:0000313" key="2">
    <source>
        <dbReference type="Proteomes" id="UP000294480"/>
    </source>
</evidence>
<proteinExistence type="predicted"/>
<dbReference type="EMBL" id="SNZE01000050">
    <property type="protein sequence ID" value="TDR27042.1"/>
    <property type="molecule type" value="Genomic_DNA"/>
</dbReference>
<organism evidence="1 2">
    <name type="scientific">Hydromonas duriensis</name>
    <dbReference type="NCBI Taxonomy" id="1527608"/>
    <lineage>
        <taxon>Bacteria</taxon>
        <taxon>Pseudomonadati</taxon>
        <taxon>Pseudomonadota</taxon>
        <taxon>Betaproteobacteria</taxon>
        <taxon>Burkholderiales</taxon>
        <taxon>Burkholderiaceae</taxon>
        <taxon>Hydromonas</taxon>
    </lineage>
</organism>
<protein>
    <submittedName>
        <fullName evidence="1">Uncharacterized protein</fullName>
    </submittedName>
</protein>